<name>A0A1I7K7C6_9BACL</name>
<keyword evidence="2" id="KW-0808">Transferase</keyword>
<dbReference type="SUPFAM" id="SSF53448">
    <property type="entry name" value="Nucleotide-diphospho-sugar transferases"/>
    <property type="match status" value="1"/>
</dbReference>
<dbReference type="Proteomes" id="UP000183508">
    <property type="component" value="Unassembled WGS sequence"/>
</dbReference>
<dbReference type="AlphaFoldDB" id="A0A1I7K7C6"/>
<reference evidence="3" key="1">
    <citation type="submission" date="2016-10" db="EMBL/GenBank/DDBJ databases">
        <authorList>
            <person name="Varghese N."/>
        </authorList>
    </citation>
    <scope>NUCLEOTIDE SEQUENCE [LARGE SCALE GENOMIC DNA]</scope>
    <source>
        <strain evidence="3">DSM 17980</strain>
    </source>
</reference>
<evidence type="ECO:0000313" key="3">
    <source>
        <dbReference type="Proteomes" id="UP000183508"/>
    </source>
</evidence>
<dbReference type="EMBL" id="FPBV01000014">
    <property type="protein sequence ID" value="SFU93318.1"/>
    <property type="molecule type" value="Genomic_DNA"/>
</dbReference>
<dbReference type="GO" id="GO:0016740">
    <property type="term" value="F:transferase activity"/>
    <property type="evidence" value="ECO:0007669"/>
    <property type="project" value="UniProtKB-KW"/>
</dbReference>
<keyword evidence="3" id="KW-1185">Reference proteome</keyword>
<evidence type="ECO:0000259" key="1">
    <source>
        <dbReference type="Pfam" id="PF00535"/>
    </source>
</evidence>
<dbReference type="STRING" id="392015.SAMN05421543_11422"/>
<dbReference type="InterPro" id="IPR001173">
    <property type="entry name" value="Glyco_trans_2-like"/>
</dbReference>
<gene>
    <name evidence="2" type="ORF">SAMN05421543_11422</name>
</gene>
<sequence>MESIHRDTSKRLAIVVPVSNEARTIRSVLAELLKLQPDDLIVVENGSTDGSGQIAKSMGARVLSYETPLGNDVPRAVGALATDADIYLFTDSDLVIPAEQLLPLIEDIESGADMAMNAIDWCARYPKPDAPSIARYYLNLCLGRRDLGLENVLTIPHAFSRKALDRIGKEVLANPLLATALVIYEGLAVTVPTQYNVLDKNRARKAHMTLPGDKLPYAYQRMHGDATEAFAHLFTRKGPRFGFGPGLQDRSAYDNRHLYTASWVPSAKPVTEPDVTLVLSISHGTVPLRRFLEQMKDRYRLIPVVHSAEAKVTQLLERLDIPYIHIPHFVGHNVAFAIGAEQVQTPIAVFHDTLQPLDHYEIHPFAAPIRAGKAHVVVNDQSMYVGRLEGMSPVLIGNYYLNIVANEPELTTSAINLPPYGIHVPSFRDIGWAALMNPSLAQIVALERGLTVIPGLHLDIAHRTNVHWRPVLMDENTLIGDQLESLYYWVTKYGYRGGFNDGNRQRHVIPAGHPAYLVTPPVGQPHVDLHEVLSH</sequence>
<evidence type="ECO:0000313" key="2">
    <source>
        <dbReference type="EMBL" id="SFU93318.1"/>
    </source>
</evidence>
<organism evidence="2 3">
    <name type="scientific">Alicyclobacillus macrosporangiidus</name>
    <dbReference type="NCBI Taxonomy" id="392015"/>
    <lineage>
        <taxon>Bacteria</taxon>
        <taxon>Bacillati</taxon>
        <taxon>Bacillota</taxon>
        <taxon>Bacilli</taxon>
        <taxon>Bacillales</taxon>
        <taxon>Alicyclobacillaceae</taxon>
        <taxon>Alicyclobacillus</taxon>
    </lineage>
</organism>
<protein>
    <submittedName>
        <fullName evidence="2">Glycosyltransferase involved in cell wall bisynthesis</fullName>
    </submittedName>
</protein>
<accession>A0A1I7K7C6</accession>
<dbReference type="PANTHER" id="PTHR48090">
    <property type="entry name" value="UNDECAPRENYL-PHOSPHATE 4-DEOXY-4-FORMAMIDO-L-ARABINOSE TRANSFERASE-RELATED"/>
    <property type="match status" value="1"/>
</dbReference>
<dbReference type="InterPro" id="IPR029044">
    <property type="entry name" value="Nucleotide-diphossugar_trans"/>
</dbReference>
<feature type="domain" description="Glycosyltransferase 2-like" evidence="1">
    <location>
        <begin position="14"/>
        <end position="141"/>
    </location>
</feature>
<dbReference type="RefSeq" id="WP_074953609.1">
    <property type="nucleotide sequence ID" value="NZ_FPBV01000014.1"/>
</dbReference>
<dbReference type="Gene3D" id="3.90.550.10">
    <property type="entry name" value="Spore Coat Polysaccharide Biosynthesis Protein SpsA, Chain A"/>
    <property type="match status" value="1"/>
</dbReference>
<dbReference type="PANTHER" id="PTHR48090:SF7">
    <property type="entry name" value="RFBJ PROTEIN"/>
    <property type="match status" value="1"/>
</dbReference>
<proteinExistence type="predicted"/>
<dbReference type="Pfam" id="PF00535">
    <property type="entry name" value="Glycos_transf_2"/>
    <property type="match status" value="1"/>
</dbReference>
<dbReference type="InterPro" id="IPR050256">
    <property type="entry name" value="Glycosyltransferase_2"/>
</dbReference>